<proteinExistence type="predicted"/>
<dbReference type="Gramene" id="ONK58812">
    <property type="protein sequence ID" value="ONK58812"/>
    <property type="gene ID" value="A4U43_C09F16910"/>
</dbReference>
<sequence length="139" mass="15175">MVMSRPAETAGALAAADEGQGRSRFLAASAKMRADGARRRAAGPAAWRRVRAEAELAERSWTLLPDLARTRLERLRLLVLLILFSSEEDREESSSSMAALLLRSAAAGDADAHAAVHHWDPSAKLPPFLTDSKRERSEN</sequence>
<name>A0A5P1E801_ASPOF</name>
<evidence type="ECO:0000256" key="1">
    <source>
        <dbReference type="SAM" id="MobiDB-lite"/>
    </source>
</evidence>
<evidence type="ECO:0000313" key="3">
    <source>
        <dbReference type="Proteomes" id="UP000243459"/>
    </source>
</evidence>
<feature type="region of interest" description="Disordered" evidence="1">
    <location>
        <begin position="113"/>
        <end position="139"/>
    </location>
</feature>
<keyword evidence="3" id="KW-1185">Reference proteome</keyword>
<protein>
    <submittedName>
        <fullName evidence="2">Uncharacterized protein</fullName>
    </submittedName>
</protein>
<reference evidence="3" key="1">
    <citation type="journal article" date="2017" name="Nat. Commun.">
        <title>The asparagus genome sheds light on the origin and evolution of a young Y chromosome.</title>
        <authorList>
            <person name="Harkess A."/>
            <person name="Zhou J."/>
            <person name="Xu C."/>
            <person name="Bowers J.E."/>
            <person name="Van der Hulst R."/>
            <person name="Ayyampalayam S."/>
            <person name="Mercati F."/>
            <person name="Riccardi P."/>
            <person name="McKain M.R."/>
            <person name="Kakrana A."/>
            <person name="Tang H."/>
            <person name="Ray J."/>
            <person name="Groenendijk J."/>
            <person name="Arikit S."/>
            <person name="Mathioni S.M."/>
            <person name="Nakano M."/>
            <person name="Shan H."/>
            <person name="Telgmann-Rauber A."/>
            <person name="Kanno A."/>
            <person name="Yue Z."/>
            <person name="Chen H."/>
            <person name="Li W."/>
            <person name="Chen Y."/>
            <person name="Xu X."/>
            <person name="Zhang Y."/>
            <person name="Luo S."/>
            <person name="Chen H."/>
            <person name="Gao J."/>
            <person name="Mao Z."/>
            <person name="Pires J.C."/>
            <person name="Luo M."/>
            <person name="Kudrna D."/>
            <person name="Wing R.A."/>
            <person name="Meyers B.C."/>
            <person name="Yi K."/>
            <person name="Kong H."/>
            <person name="Lavrijsen P."/>
            <person name="Sunseri F."/>
            <person name="Falavigna A."/>
            <person name="Ye Y."/>
            <person name="Leebens-Mack J.H."/>
            <person name="Chen G."/>
        </authorList>
    </citation>
    <scope>NUCLEOTIDE SEQUENCE [LARGE SCALE GENOMIC DNA]</scope>
    <source>
        <strain evidence="3">cv. DH0086</strain>
    </source>
</reference>
<organism evidence="2 3">
    <name type="scientific">Asparagus officinalis</name>
    <name type="common">Garden asparagus</name>
    <dbReference type="NCBI Taxonomy" id="4686"/>
    <lineage>
        <taxon>Eukaryota</taxon>
        <taxon>Viridiplantae</taxon>
        <taxon>Streptophyta</taxon>
        <taxon>Embryophyta</taxon>
        <taxon>Tracheophyta</taxon>
        <taxon>Spermatophyta</taxon>
        <taxon>Magnoliopsida</taxon>
        <taxon>Liliopsida</taxon>
        <taxon>Asparagales</taxon>
        <taxon>Asparagaceae</taxon>
        <taxon>Asparagoideae</taxon>
        <taxon>Asparagus</taxon>
    </lineage>
</organism>
<dbReference type="EMBL" id="CM007389">
    <property type="protein sequence ID" value="ONK58812.1"/>
    <property type="molecule type" value="Genomic_DNA"/>
</dbReference>
<dbReference type="Proteomes" id="UP000243459">
    <property type="component" value="Chromosome 9"/>
</dbReference>
<accession>A0A5P1E801</accession>
<dbReference type="AlphaFoldDB" id="A0A5P1E801"/>
<gene>
    <name evidence="2" type="ORF">A4U43_C09F16910</name>
</gene>
<evidence type="ECO:0000313" key="2">
    <source>
        <dbReference type="EMBL" id="ONK58812.1"/>
    </source>
</evidence>